<dbReference type="Gene3D" id="3.40.50.620">
    <property type="entry name" value="HUPs"/>
    <property type="match status" value="1"/>
</dbReference>
<keyword evidence="4 8" id="KW-0819">tRNA processing</keyword>
<dbReference type="InterPro" id="IPR014729">
    <property type="entry name" value="Rossmann-like_a/b/a_fold"/>
</dbReference>
<keyword evidence="6 8" id="KW-0067">ATP-binding</keyword>
<dbReference type="EMBL" id="CP011366">
    <property type="protein sequence ID" value="AKG75136.1"/>
    <property type="molecule type" value="Genomic_DNA"/>
</dbReference>
<dbReference type="Pfam" id="PF11734">
    <property type="entry name" value="TilS_C"/>
    <property type="match status" value="1"/>
</dbReference>
<dbReference type="OrthoDB" id="9807403at2"/>
<evidence type="ECO:0000313" key="13">
    <source>
        <dbReference type="Proteomes" id="UP000183090"/>
    </source>
</evidence>
<dbReference type="GO" id="GO:0005524">
    <property type="term" value="F:ATP binding"/>
    <property type="evidence" value="ECO:0007669"/>
    <property type="project" value="UniProtKB-UniRule"/>
</dbReference>
<dbReference type="RefSeq" id="WP_046791313.1">
    <property type="nucleotide sequence ID" value="NZ_CP011366.1"/>
</dbReference>
<dbReference type="InterPro" id="IPR012796">
    <property type="entry name" value="Lysidine-tRNA-synth_C"/>
</dbReference>
<reference evidence="11 13" key="3">
    <citation type="submission" date="2016-10" db="EMBL/GenBank/DDBJ databases">
        <authorList>
            <person name="Varghese N."/>
            <person name="Submissions S."/>
        </authorList>
    </citation>
    <scope>NUCLEOTIDE SEQUENCE [LARGE SCALE GENOMIC DNA]</scope>
    <source>
        <strain evidence="11 13">CGMCC 1.6501</strain>
    </source>
</reference>
<sequence>MELKCSWNKDDTVALAISGGVDSMVLYHLLKTSYRETFGRLILLHVNHGQRAASEKEAAYIKTMAEQDGVCCETARLDIPHSDFSQAGARAARYRFFDEMMTYHGASVLLTAHHLDDQYESVMHQVLTGRYLPGRMGIPSVRAGGSYRIIRPMMGVTRDRIENYAASAKVTYFEDESNSGTGYTRNYIRHNLMKDIKASPHLQESQLLKLAEDLGEVDDMLQEEAAEFLKGKLSVLPRAGLNGKRRISRIYILNHWLSAYDKHPRRRYIEEILDIADSDIAQARFPMGDHQCVIAYDEIRMEHKAADIQVKLEIRQNGIYDFNGYEITAELEPADLPLTVRTRQAGDRVLLPGNGHKKVSRLFIDRKIPGNERETMPVITDRDHQIIAVGTIYNIIKTQGNDRRLLIEKRS</sequence>
<protein>
    <recommendedName>
        <fullName evidence="8">tRNA(Ile)-lysidine synthase</fullName>
        <ecNumber evidence="8">6.3.4.19</ecNumber>
    </recommendedName>
    <alternativeName>
        <fullName evidence="8">tRNA(Ile)-2-lysyl-cytidine synthase</fullName>
    </alternativeName>
    <alternativeName>
        <fullName evidence="8">tRNA(Ile)-lysidine synthetase</fullName>
    </alternativeName>
</protein>
<dbReference type="SUPFAM" id="SSF56037">
    <property type="entry name" value="PheT/TilS domain"/>
    <property type="match status" value="1"/>
</dbReference>
<dbReference type="Proteomes" id="UP000183090">
    <property type="component" value="Unassembled WGS sequence"/>
</dbReference>
<feature type="binding site" evidence="8">
    <location>
        <begin position="18"/>
        <end position="23"/>
    </location>
    <ligand>
        <name>ATP</name>
        <dbReference type="ChEBI" id="CHEBI:30616"/>
    </ligand>
</feature>
<evidence type="ECO:0000256" key="3">
    <source>
        <dbReference type="ARBA" id="ARBA00022598"/>
    </source>
</evidence>
<dbReference type="HAMAP" id="MF_01161">
    <property type="entry name" value="tRNA_Ile_lys_synt"/>
    <property type="match status" value="1"/>
</dbReference>
<comment type="subcellular location">
    <subcellularLocation>
        <location evidence="1 8">Cytoplasm</location>
    </subcellularLocation>
</comment>
<dbReference type="PANTHER" id="PTHR43033:SF1">
    <property type="entry name" value="TRNA(ILE)-LYSIDINE SYNTHASE-RELATED"/>
    <property type="match status" value="1"/>
</dbReference>
<dbReference type="AlphaFoldDB" id="A0A0F7HPL2"/>
<dbReference type="InterPro" id="IPR011063">
    <property type="entry name" value="TilS/TtcA_N"/>
</dbReference>
<dbReference type="InterPro" id="IPR012795">
    <property type="entry name" value="tRNA_Ile_lys_synt_N"/>
</dbReference>
<gene>
    <name evidence="8" type="primary">tilS</name>
    <name evidence="10" type="ORF">AAT16_13660</name>
    <name evidence="11" type="ORF">SAMN05216235_0994</name>
</gene>
<evidence type="ECO:0000256" key="8">
    <source>
        <dbReference type="HAMAP-Rule" id="MF_01161"/>
    </source>
</evidence>
<dbReference type="Proteomes" id="UP000034029">
    <property type="component" value="Chromosome"/>
</dbReference>
<dbReference type="Pfam" id="PF01171">
    <property type="entry name" value="ATP_bind_3"/>
    <property type="match status" value="1"/>
</dbReference>
<dbReference type="PANTHER" id="PTHR43033">
    <property type="entry name" value="TRNA(ILE)-LYSIDINE SYNTHASE-RELATED"/>
    <property type="match status" value="1"/>
</dbReference>
<evidence type="ECO:0000259" key="9">
    <source>
        <dbReference type="SMART" id="SM00977"/>
    </source>
</evidence>
<proteinExistence type="inferred from homology"/>
<keyword evidence="2 8" id="KW-0963">Cytoplasm</keyword>
<name>A0A0F7HPL2_9STAP</name>
<dbReference type="SUPFAM" id="SSF52402">
    <property type="entry name" value="Adenine nucleotide alpha hydrolases-like"/>
    <property type="match status" value="1"/>
</dbReference>
<dbReference type="CDD" id="cd01992">
    <property type="entry name" value="TilS_N"/>
    <property type="match status" value="1"/>
</dbReference>
<dbReference type="InterPro" id="IPR012094">
    <property type="entry name" value="tRNA_Ile_lys_synt"/>
</dbReference>
<dbReference type="GO" id="GO:0005737">
    <property type="term" value="C:cytoplasm"/>
    <property type="evidence" value="ECO:0007669"/>
    <property type="project" value="UniProtKB-SubCell"/>
</dbReference>
<reference evidence="10 12" key="1">
    <citation type="journal article" date="2015" name="Int. J. Syst. Evol. Microbiol.">
        <title>Complete genome sequence of Salinicoccus halodurans H3B36, isolated from the Qaidam Basin in China.</title>
        <authorList>
            <person name="Jiang K."/>
            <person name="Xue Y."/>
            <person name="Ma Y."/>
        </authorList>
    </citation>
    <scope>NUCLEOTIDE SEQUENCE [LARGE SCALE GENOMIC DNA]</scope>
    <source>
        <strain evidence="10 12">H3B36</strain>
    </source>
</reference>
<evidence type="ECO:0000256" key="2">
    <source>
        <dbReference type="ARBA" id="ARBA00022490"/>
    </source>
</evidence>
<comment type="function">
    <text evidence="8">Ligates lysine onto the cytidine present at position 34 of the AUA codon-specific tRNA(Ile) that contains the anticodon CAU, in an ATP-dependent manner. Cytidine is converted to lysidine, thus changing the amino acid specificity of the tRNA from methionine to isoleucine.</text>
</comment>
<comment type="similarity">
    <text evidence="8">Belongs to the tRNA(Ile)-lysidine synthase family.</text>
</comment>
<evidence type="ECO:0000256" key="7">
    <source>
        <dbReference type="ARBA" id="ARBA00048539"/>
    </source>
</evidence>
<comment type="domain">
    <text evidence="8">The N-terminal region contains the highly conserved SGGXDS motif, predicted to be a P-loop motif involved in ATP binding.</text>
</comment>
<evidence type="ECO:0000256" key="1">
    <source>
        <dbReference type="ARBA" id="ARBA00004496"/>
    </source>
</evidence>
<comment type="catalytic activity">
    <reaction evidence="7 8">
        <text>cytidine(34) in tRNA(Ile2) + L-lysine + ATP = lysidine(34) in tRNA(Ile2) + AMP + diphosphate + H(+)</text>
        <dbReference type="Rhea" id="RHEA:43744"/>
        <dbReference type="Rhea" id="RHEA-COMP:10625"/>
        <dbReference type="Rhea" id="RHEA-COMP:10670"/>
        <dbReference type="ChEBI" id="CHEBI:15378"/>
        <dbReference type="ChEBI" id="CHEBI:30616"/>
        <dbReference type="ChEBI" id="CHEBI:32551"/>
        <dbReference type="ChEBI" id="CHEBI:33019"/>
        <dbReference type="ChEBI" id="CHEBI:82748"/>
        <dbReference type="ChEBI" id="CHEBI:83665"/>
        <dbReference type="ChEBI" id="CHEBI:456215"/>
        <dbReference type="EC" id="6.3.4.19"/>
    </reaction>
</comment>
<evidence type="ECO:0000256" key="6">
    <source>
        <dbReference type="ARBA" id="ARBA00022840"/>
    </source>
</evidence>
<dbReference type="GO" id="GO:0032267">
    <property type="term" value="F:tRNA(Ile)-lysidine synthase activity"/>
    <property type="evidence" value="ECO:0007669"/>
    <property type="project" value="UniProtKB-EC"/>
</dbReference>
<evidence type="ECO:0000256" key="4">
    <source>
        <dbReference type="ARBA" id="ARBA00022694"/>
    </source>
</evidence>
<accession>A0A0F7HPL2</accession>
<dbReference type="NCBIfam" id="TIGR02433">
    <property type="entry name" value="lysidine_TilS_C"/>
    <property type="match status" value="1"/>
</dbReference>
<dbReference type="EC" id="6.3.4.19" evidence="8"/>
<keyword evidence="5 8" id="KW-0547">Nucleotide-binding</keyword>
<evidence type="ECO:0000313" key="10">
    <source>
        <dbReference type="EMBL" id="AKG75136.1"/>
    </source>
</evidence>
<keyword evidence="12" id="KW-1185">Reference proteome</keyword>
<dbReference type="GO" id="GO:0006400">
    <property type="term" value="P:tRNA modification"/>
    <property type="evidence" value="ECO:0007669"/>
    <property type="project" value="UniProtKB-UniRule"/>
</dbReference>
<evidence type="ECO:0000313" key="12">
    <source>
        <dbReference type="Proteomes" id="UP000034029"/>
    </source>
</evidence>
<evidence type="ECO:0000256" key="5">
    <source>
        <dbReference type="ARBA" id="ARBA00022741"/>
    </source>
</evidence>
<evidence type="ECO:0000313" key="11">
    <source>
        <dbReference type="EMBL" id="SFK66302.1"/>
    </source>
</evidence>
<dbReference type="SMART" id="SM00977">
    <property type="entry name" value="TilS_C"/>
    <property type="match status" value="1"/>
</dbReference>
<dbReference type="NCBIfam" id="TIGR02432">
    <property type="entry name" value="lysidine_TilS_N"/>
    <property type="match status" value="1"/>
</dbReference>
<dbReference type="EMBL" id="FOTB01000002">
    <property type="protein sequence ID" value="SFK66302.1"/>
    <property type="molecule type" value="Genomic_DNA"/>
</dbReference>
<organism evidence="11 13">
    <name type="scientific">Salinicoccus halodurans</name>
    <dbReference type="NCBI Taxonomy" id="407035"/>
    <lineage>
        <taxon>Bacteria</taxon>
        <taxon>Bacillati</taxon>
        <taxon>Bacillota</taxon>
        <taxon>Bacilli</taxon>
        <taxon>Bacillales</taxon>
        <taxon>Staphylococcaceae</taxon>
        <taxon>Salinicoccus</taxon>
    </lineage>
</organism>
<feature type="domain" description="Lysidine-tRNA(Ile) synthetase C-terminal" evidence="9">
    <location>
        <begin position="338"/>
        <end position="407"/>
    </location>
</feature>
<reference evidence="12" key="2">
    <citation type="submission" date="2015-04" db="EMBL/GenBank/DDBJ databases">
        <title>Complete genome sequence of Salinicoccus halodurans strain H3B36, isolated from the Qaidam basin of China.</title>
        <authorList>
            <person name="Ma Y."/>
            <person name="Jiang K."/>
            <person name="Xue Y."/>
        </authorList>
    </citation>
    <scope>NUCLEOTIDE SEQUENCE [LARGE SCALE GENOMIC DNA]</scope>
    <source>
        <strain evidence="12">H3B36</strain>
    </source>
</reference>
<keyword evidence="3 8" id="KW-0436">Ligase</keyword>
<dbReference type="KEGG" id="shv:AAT16_13660"/>